<accession>A0AAE1Y210</accession>
<dbReference type="Pfam" id="PF23598">
    <property type="entry name" value="LRR_14"/>
    <property type="match status" value="1"/>
</dbReference>
<name>A0AAE1Y210_9LAMI</name>
<dbReference type="GO" id="GO:0098542">
    <property type="term" value="P:defense response to other organism"/>
    <property type="evidence" value="ECO:0007669"/>
    <property type="project" value="TreeGrafter"/>
</dbReference>
<dbReference type="Proteomes" id="UP001293254">
    <property type="component" value="Unassembled WGS sequence"/>
</dbReference>
<comment type="caution">
    <text evidence="3">The sequence shown here is derived from an EMBL/GenBank/DDBJ whole genome shotgun (WGS) entry which is preliminary data.</text>
</comment>
<dbReference type="InterPro" id="IPR044974">
    <property type="entry name" value="Disease_R_plants"/>
</dbReference>
<evidence type="ECO:0000313" key="4">
    <source>
        <dbReference type="Proteomes" id="UP001293254"/>
    </source>
</evidence>
<reference evidence="3" key="2">
    <citation type="journal article" date="2024" name="Plant">
        <title>Genomic evolution and insights into agronomic trait innovations of Sesamum species.</title>
        <authorList>
            <person name="Miao H."/>
            <person name="Wang L."/>
            <person name="Qu L."/>
            <person name="Liu H."/>
            <person name="Sun Y."/>
            <person name="Le M."/>
            <person name="Wang Q."/>
            <person name="Wei S."/>
            <person name="Zheng Y."/>
            <person name="Lin W."/>
            <person name="Duan Y."/>
            <person name="Cao H."/>
            <person name="Xiong S."/>
            <person name="Wang X."/>
            <person name="Wei L."/>
            <person name="Li C."/>
            <person name="Ma Q."/>
            <person name="Ju M."/>
            <person name="Zhao R."/>
            <person name="Li G."/>
            <person name="Mu C."/>
            <person name="Tian Q."/>
            <person name="Mei H."/>
            <person name="Zhang T."/>
            <person name="Gao T."/>
            <person name="Zhang H."/>
        </authorList>
    </citation>
    <scope>NUCLEOTIDE SEQUENCE</scope>
    <source>
        <strain evidence="3">3651</strain>
    </source>
</reference>
<feature type="domain" description="Disease resistance R13L4/SHOC-2-like LRR" evidence="2">
    <location>
        <begin position="133"/>
        <end position="441"/>
    </location>
</feature>
<evidence type="ECO:0000259" key="2">
    <source>
        <dbReference type="Pfam" id="PF23598"/>
    </source>
</evidence>
<evidence type="ECO:0000313" key="3">
    <source>
        <dbReference type="EMBL" id="KAK4421812.1"/>
    </source>
</evidence>
<dbReference type="SUPFAM" id="SSF52058">
    <property type="entry name" value="L domain-like"/>
    <property type="match status" value="1"/>
</dbReference>
<keyword evidence="4" id="KW-1185">Reference proteome</keyword>
<gene>
    <name evidence="3" type="ORF">Salat_2131800</name>
</gene>
<protein>
    <recommendedName>
        <fullName evidence="2">Disease resistance R13L4/SHOC-2-like LRR domain-containing protein</fullName>
    </recommendedName>
</protein>
<dbReference type="InterPro" id="IPR032675">
    <property type="entry name" value="LRR_dom_sf"/>
</dbReference>
<evidence type="ECO:0000256" key="1">
    <source>
        <dbReference type="ARBA" id="ARBA00022737"/>
    </source>
</evidence>
<dbReference type="InterPro" id="IPR055414">
    <property type="entry name" value="LRR_R13L4/SHOC2-like"/>
</dbReference>
<dbReference type="Gene3D" id="3.80.10.10">
    <property type="entry name" value="Ribonuclease Inhibitor"/>
    <property type="match status" value="1"/>
</dbReference>
<dbReference type="PANTHER" id="PTHR23155">
    <property type="entry name" value="DISEASE RESISTANCE PROTEIN RP"/>
    <property type="match status" value="1"/>
</dbReference>
<reference evidence="3" key="1">
    <citation type="submission" date="2020-06" db="EMBL/GenBank/DDBJ databases">
        <authorList>
            <person name="Li T."/>
            <person name="Hu X."/>
            <person name="Zhang T."/>
            <person name="Song X."/>
            <person name="Zhang H."/>
            <person name="Dai N."/>
            <person name="Sheng W."/>
            <person name="Hou X."/>
            <person name="Wei L."/>
        </authorList>
    </citation>
    <scope>NUCLEOTIDE SEQUENCE</scope>
    <source>
        <strain evidence="3">3651</strain>
        <tissue evidence="3">Leaf</tissue>
    </source>
</reference>
<dbReference type="AlphaFoldDB" id="A0AAE1Y210"/>
<proteinExistence type="predicted"/>
<dbReference type="EMBL" id="JACGWO010000008">
    <property type="protein sequence ID" value="KAK4421812.1"/>
    <property type="molecule type" value="Genomic_DNA"/>
</dbReference>
<organism evidence="3 4">
    <name type="scientific">Sesamum alatum</name>
    <dbReference type="NCBI Taxonomy" id="300844"/>
    <lineage>
        <taxon>Eukaryota</taxon>
        <taxon>Viridiplantae</taxon>
        <taxon>Streptophyta</taxon>
        <taxon>Embryophyta</taxon>
        <taxon>Tracheophyta</taxon>
        <taxon>Spermatophyta</taxon>
        <taxon>Magnoliopsida</taxon>
        <taxon>eudicotyledons</taxon>
        <taxon>Gunneridae</taxon>
        <taxon>Pentapetalae</taxon>
        <taxon>asterids</taxon>
        <taxon>lamiids</taxon>
        <taxon>Lamiales</taxon>
        <taxon>Pedaliaceae</taxon>
        <taxon>Sesamum</taxon>
    </lineage>
</organism>
<dbReference type="PANTHER" id="PTHR23155:SF1211">
    <property type="entry name" value="OS09G0313500 PROTEIN"/>
    <property type="match status" value="1"/>
</dbReference>
<keyword evidence="1" id="KW-0677">Repeat</keyword>
<sequence>MGQFPDDHVIEVDKLCLLLAAEDLLLPEESGRRKKIRMESVRSTLEKLDQKGLVQVQEDKVSTTSMYKSCKLHSQIRELCISKGLDEEFFKIVDFKSEKELGSSTRRLAIYLNKYGDGDAIRFSSPDTRKKIRSLLIFDAYESHKKSTWPSEINDLKEFSFLRVLDFDGVDFSARKLPRGMDKLVLLRYLSFRGCYLETFPPSISKFACLETLDLRVTDCKITIPNVLSNMKRLRHLYFPIMYQSEGSNKLKLLGLERLEILVNFDTGVCNVDDLFQLNNLQVLTTISDGDSKDLATIIKYLDQKGADLHHSSLNIRNFDCYTKERAALFRKVLECKSLHSLRIEGPIGHLPKEVAISPNFTEMVFDGSELEEDAMIVLGMLENLRSLTLTNNAYVEYEMNLHDASSFPNLRILKLLNLEYLETLTFGKGAMPKLSTLVIDKCGELQKVSMPKELDDMLKCAQEEKGDNVYLIEPFTTIIADS</sequence>